<reference evidence="1 2" key="1">
    <citation type="submission" date="2019-12" db="EMBL/GenBank/DDBJ databases">
        <title>Roseobacter cerasinus sp. nov., isolated from seawater around aquaculture.</title>
        <authorList>
            <person name="Muramatsu S."/>
            <person name="Takabe Y."/>
            <person name="Mori K."/>
            <person name="Takaichi S."/>
            <person name="Hanada S."/>
        </authorList>
    </citation>
    <scope>NUCLEOTIDE SEQUENCE [LARGE SCALE GENOMIC DNA]</scope>
    <source>
        <strain evidence="1 2">AI77</strain>
    </source>
</reference>
<dbReference type="InterPro" id="IPR003374">
    <property type="entry name" value="ApbE-like_sf"/>
</dbReference>
<sequence length="276" mass="28922">MSMGPQATLLPGDRLHLHHGPIDLIIGVEGPERRSCFRAATDRFQTVLQGLVSELADLRRPLIANSHFANPIADRMGRAVQPYHDVFVTPMAAVAGAVADEVLAAMLRHHEPPKAYVNNGGDIALHLTGRASFAVLGPAGEITVNTGDAVRGIATSGWRGRSHSRGIADAVTVLARSAAAADVAATLIANAVDLPGHPGVTRKPASELSPDSDLGNRLVTTDVAALSATDVHQALQNGRRLAEQLIKADQVLDVVISLQGQTETVQAPTLGAYTHA</sequence>
<dbReference type="InterPro" id="IPR007183">
    <property type="entry name" value="UPF0280"/>
</dbReference>
<organism evidence="1 2">
    <name type="scientific">Roseobacter cerasinus</name>
    <dbReference type="NCBI Taxonomy" id="2602289"/>
    <lineage>
        <taxon>Bacteria</taxon>
        <taxon>Pseudomonadati</taxon>
        <taxon>Pseudomonadota</taxon>
        <taxon>Alphaproteobacteria</taxon>
        <taxon>Rhodobacterales</taxon>
        <taxon>Roseobacteraceae</taxon>
        <taxon>Roseobacter</taxon>
    </lineage>
</organism>
<dbReference type="AlphaFoldDB" id="A0A640VW18"/>
<dbReference type="SUPFAM" id="SSF143631">
    <property type="entry name" value="ApbE-like"/>
    <property type="match status" value="1"/>
</dbReference>
<accession>A0A640VW18</accession>
<comment type="caution">
    <text evidence="1">The sequence shown here is derived from an EMBL/GenBank/DDBJ whole genome shotgun (WGS) entry which is preliminary data.</text>
</comment>
<dbReference type="Proteomes" id="UP000436522">
    <property type="component" value="Unassembled WGS sequence"/>
</dbReference>
<dbReference type="NCBIfam" id="NF003322">
    <property type="entry name" value="PRK04334.1-2"/>
    <property type="match status" value="1"/>
</dbReference>
<name>A0A640VW18_9RHOB</name>
<dbReference type="Gene3D" id="3.10.520.10">
    <property type="entry name" value="ApbE-like domains"/>
    <property type="match status" value="1"/>
</dbReference>
<gene>
    <name evidence="1" type="ORF">So717_28480</name>
</gene>
<dbReference type="EMBL" id="BLIV01000005">
    <property type="protein sequence ID" value="GFE51095.1"/>
    <property type="molecule type" value="Genomic_DNA"/>
</dbReference>
<keyword evidence="2" id="KW-1185">Reference proteome</keyword>
<evidence type="ECO:0000313" key="1">
    <source>
        <dbReference type="EMBL" id="GFE51095.1"/>
    </source>
</evidence>
<proteinExistence type="predicted"/>
<dbReference type="PIRSF" id="PIRSF006421">
    <property type="entry name" value="UCP006421"/>
    <property type="match status" value="1"/>
</dbReference>
<evidence type="ECO:0000313" key="2">
    <source>
        <dbReference type="Proteomes" id="UP000436522"/>
    </source>
</evidence>
<protein>
    <submittedName>
        <fullName evidence="1">Thiamine biosynthesis protein ApbE</fullName>
    </submittedName>
</protein>